<dbReference type="RefSeq" id="WP_121345697.1">
    <property type="nucleotide sequence ID" value="NZ_RBLG01000002.1"/>
</dbReference>
<keyword evidence="1" id="KW-0732">Signal</keyword>
<evidence type="ECO:0000313" key="2">
    <source>
        <dbReference type="EMBL" id="RKS53620.1"/>
    </source>
</evidence>
<feature type="signal peptide" evidence="1">
    <location>
        <begin position="1"/>
        <end position="19"/>
    </location>
</feature>
<name>A0A495PV17_9FLAO</name>
<sequence>MKLKLTLLLIATLFLISCGKENKTSNDVFIKGQIANPSSKYVVISKNSINIDTLLLDSNNRFEGSLKNIEAGLYVFRHPPENQIIYLEPGDSTLVWLNTLEFDESLNFSGKGSEKSNFLTELYLLNQQDNDLILSYYKSDPSEFAKKTDSIRDNRKQKLIALEEKKEISQDFYKIANSIINYEYYDLRERYAFLIRKYNQSLVNKIPSNFHDYRKDVSFNNTILEDSYVYLNFIDDFLKTKSLENCAKNKTSNKDCTNLNSFENIRARIVLLDSIIQNKNIKNTFLGRLASQGIIYSQKEENVDQILDLLKKMNYSGNMQQGIAQMAKIQSDFLPGHTLGERIYINTKKDSVKLKNFSSKPMISYRWMSSSPSHYKWQQEIIKNLQFKYPEVAFIGLNLDMGDSDKWLEVIKNNSLDPKLQFQATKIRVDEDLLKNYLNKLIFMDSKGNIMRGDLQINTPDLENKILEFISQR</sequence>
<reference evidence="2 3" key="1">
    <citation type="submission" date="2018-10" db="EMBL/GenBank/DDBJ databases">
        <title>Genomic Encyclopedia of Archaeal and Bacterial Type Strains, Phase II (KMG-II): from individual species to whole genera.</title>
        <authorList>
            <person name="Goeker M."/>
        </authorList>
    </citation>
    <scope>NUCLEOTIDE SEQUENCE [LARGE SCALE GENOMIC DNA]</scope>
    <source>
        <strain evidence="2 3">DSM 19839</strain>
    </source>
</reference>
<dbReference type="OrthoDB" id="1146847at2"/>
<organism evidence="2 3">
    <name type="scientific">Gillisia mitskevichiae</name>
    <dbReference type="NCBI Taxonomy" id="270921"/>
    <lineage>
        <taxon>Bacteria</taxon>
        <taxon>Pseudomonadati</taxon>
        <taxon>Bacteroidota</taxon>
        <taxon>Flavobacteriia</taxon>
        <taxon>Flavobacteriales</taxon>
        <taxon>Flavobacteriaceae</taxon>
        <taxon>Gillisia</taxon>
    </lineage>
</organism>
<comment type="caution">
    <text evidence="2">The sequence shown here is derived from an EMBL/GenBank/DDBJ whole genome shotgun (WGS) entry which is preliminary data.</text>
</comment>
<proteinExistence type="predicted"/>
<dbReference type="EMBL" id="RBLG01000002">
    <property type="protein sequence ID" value="RKS53620.1"/>
    <property type="molecule type" value="Genomic_DNA"/>
</dbReference>
<evidence type="ECO:0000256" key="1">
    <source>
        <dbReference type="SAM" id="SignalP"/>
    </source>
</evidence>
<evidence type="ECO:0008006" key="4">
    <source>
        <dbReference type="Google" id="ProtNLM"/>
    </source>
</evidence>
<dbReference type="AlphaFoldDB" id="A0A495PV17"/>
<protein>
    <recommendedName>
        <fullName evidence="4">Thioredoxin domain-containing protein</fullName>
    </recommendedName>
</protein>
<keyword evidence="3" id="KW-1185">Reference proteome</keyword>
<dbReference type="PROSITE" id="PS51257">
    <property type="entry name" value="PROKAR_LIPOPROTEIN"/>
    <property type="match status" value="1"/>
</dbReference>
<gene>
    <name evidence="2" type="ORF">BC962_1873</name>
</gene>
<accession>A0A495PV17</accession>
<dbReference type="Proteomes" id="UP000276282">
    <property type="component" value="Unassembled WGS sequence"/>
</dbReference>
<feature type="chain" id="PRO_5019746289" description="Thioredoxin domain-containing protein" evidence="1">
    <location>
        <begin position="20"/>
        <end position="473"/>
    </location>
</feature>
<evidence type="ECO:0000313" key="3">
    <source>
        <dbReference type="Proteomes" id="UP000276282"/>
    </source>
</evidence>